<protein>
    <recommendedName>
        <fullName evidence="2">Glutaredoxin domain-containing protein</fullName>
    </recommendedName>
</protein>
<dbReference type="InterPro" id="IPR002109">
    <property type="entry name" value="Glutaredoxin"/>
</dbReference>
<evidence type="ECO:0000313" key="3">
    <source>
        <dbReference type="EMBL" id="TKB48096.1"/>
    </source>
</evidence>
<gene>
    <name evidence="3" type="ORF">FCL40_14320</name>
</gene>
<dbReference type="Proteomes" id="UP000305674">
    <property type="component" value="Unassembled WGS sequence"/>
</dbReference>
<evidence type="ECO:0000313" key="4">
    <source>
        <dbReference type="Proteomes" id="UP000305674"/>
    </source>
</evidence>
<proteinExistence type="predicted"/>
<dbReference type="AlphaFoldDB" id="A0A4U1BDN7"/>
<dbReference type="OrthoDB" id="8991911at2"/>
<dbReference type="Pfam" id="PF00462">
    <property type="entry name" value="Glutaredoxin"/>
    <property type="match status" value="1"/>
</dbReference>
<comment type="caution">
    <text evidence="3">The sequence shown here is derived from an EMBL/GenBank/DDBJ whole genome shotgun (WGS) entry which is preliminary data.</text>
</comment>
<feature type="domain" description="Glutaredoxin" evidence="2">
    <location>
        <begin position="62"/>
        <end position="120"/>
    </location>
</feature>
<dbReference type="Gene3D" id="3.40.30.10">
    <property type="entry name" value="Glutaredoxin"/>
    <property type="match status" value="1"/>
</dbReference>
<sequence length="139" mass="15474">MLTLRDQRAKSSLWPLLTNLAQLLLLPLSALALVVGLERLTHPPVRFQGDFSTHAGDRKAQVVIYNAGWCPASREIHSLLAYRGVKFEERDLGAGPTWLQRHVPLGCDSVPILLIGDTLIYGFKPKLIEQQLADEKVLP</sequence>
<keyword evidence="1" id="KW-0472">Membrane</keyword>
<organism evidence="3 4">
    <name type="scientific">Ferrimonas sediminicola</name>
    <dbReference type="NCBI Taxonomy" id="2569538"/>
    <lineage>
        <taxon>Bacteria</taxon>
        <taxon>Pseudomonadati</taxon>
        <taxon>Pseudomonadota</taxon>
        <taxon>Gammaproteobacteria</taxon>
        <taxon>Alteromonadales</taxon>
        <taxon>Ferrimonadaceae</taxon>
        <taxon>Ferrimonas</taxon>
    </lineage>
</organism>
<evidence type="ECO:0000256" key="1">
    <source>
        <dbReference type="SAM" id="Phobius"/>
    </source>
</evidence>
<reference evidence="3 4" key="1">
    <citation type="submission" date="2019-04" db="EMBL/GenBank/DDBJ databases">
        <authorList>
            <person name="Hwang J.C."/>
        </authorList>
    </citation>
    <scope>NUCLEOTIDE SEQUENCE [LARGE SCALE GENOMIC DNA]</scope>
    <source>
        <strain evidence="3 4">IMCC35001</strain>
    </source>
</reference>
<keyword evidence="4" id="KW-1185">Reference proteome</keyword>
<accession>A0A4U1BDN7</accession>
<keyword evidence="1" id="KW-1133">Transmembrane helix</keyword>
<dbReference type="RefSeq" id="WP_136853983.1">
    <property type="nucleotide sequence ID" value="NZ_SWCI01000010.1"/>
</dbReference>
<keyword evidence="1" id="KW-0812">Transmembrane</keyword>
<feature type="transmembrane region" description="Helical" evidence="1">
    <location>
        <begin position="20"/>
        <end position="37"/>
    </location>
</feature>
<dbReference type="InterPro" id="IPR036249">
    <property type="entry name" value="Thioredoxin-like_sf"/>
</dbReference>
<evidence type="ECO:0000259" key="2">
    <source>
        <dbReference type="Pfam" id="PF00462"/>
    </source>
</evidence>
<name>A0A4U1BDN7_9GAMM</name>
<dbReference type="SUPFAM" id="SSF52833">
    <property type="entry name" value="Thioredoxin-like"/>
    <property type="match status" value="1"/>
</dbReference>
<dbReference type="EMBL" id="SWCI01000010">
    <property type="protein sequence ID" value="TKB48096.1"/>
    <property type="molecule type" value="Genomic_DNA"/>
</dbReference>